<gene>
    <name evidence="3" type="ORF">OCH7691_00137</name>
</gene>
<evidence type="ECO:0000313" key="3">
    <source>
        <dbReference type="EMBL" id="SLN12221.1"/>
    </source>
</evidence>
<dbReference type="AlphaFoldDB" id="A0A1Y5R9E6"/>
<sequence>MDRLFVALPLPETVADACVRLSTGLQGASWMRPGNHHLTLRFIGEVDGATARNVADALADVNAAPFTLALRDIGVFGERRKARVLWAGVTDSPPLLALQARIERVLVQLGLEPERRKYAPHVTLARLKAPAPARLVRYLEDHAGFMTTAWTVDCFQLYSSFLAHEGAIHRVEAEYPLDLRVR</sequence>
<protein>
    <recommendedName>
        <fullName evidence="2">RNA 2',3'-cyclic phosphodiesterase</fullName>
        <shortName evidence="2">RNA 2',3'-CPDase</shortName>
        <ecNumber evidence="2">3.1.4.58</ecNumber>
    </recommendedName>
</protein>
<dbReference type="InterPro" id="IPR004175">
    <property type="entry name" value="RNA_CPDase"/>
</dbReference>
<dbReference type="PANTHER" id="PTHR35561:SF1">
    <property type="entry name" value="RNA 2',3'-CYCLIC PHOSPHODIESTERASE"/>
    <property type="match status" value="1"/>
</dbReference>
<accession>A0A1Y5R9E6</accession>
<comment type="similarity">
    <text evidence="2">Belongs to the 2H phosphoesterase superfamily. ThpR family.</text>
</comment>
<dbReference type="OrthoDB" id="9793819at2"/>
<dbReference type="Pfam" id="PF13563">
    <property type="entry name" value="2_5_RNA_ligase2"/>
    <property type="match status" value="1"/>
</dbReference>
<dbReference type="PANTHER" id="PTHR35561">
    <property type="entry name" value="RNA 2',3'-CYCLIC PHOSPHODIESTERASE"/>
    <property type="match status" value="1"/>
</dbReference>
<dbReference type="SUPFAM" id="SSF55144">
    <property type="entry name" value="LigT-like"/>
    <property type="match status" value="1"/>
</dbReference>
<dbReference type="GO" id="GO:0004113">
    <property type="term" value="F:2',3'-cyclic-nucleotide 3'-phosphodiesterase activity"/>
    <property type="evidence" value="ECO:0007669"/>
    <property type="project" value="InterPro"/>
</dbReference>
<dbReference type="NCBIfam" id="TIGR02258">
    <property type="entry name" value="2_5_ligase"/>
    <property type="match status" value="1"/>
</dbReference>
<dbReference type="HAMAP" id="MF_01940">
    <property type="entry name" value="RNA_CPDase"/>
    <property type="match status" value="1"/>
</dbReference>
<comment type="function">
    <text evidence="2">Hydrolyzes RNA 2',3'-cyclic phosphodiester to an RNA 2'-phosphomonoester.</text>
</comment>
<proteinExistence type="inferred from homology"/>
<dbReference type="FunCoup" id="A0A1Y5R9E6">
    <property type="interactions" value="24"/>
</dbReference>
<evidence type="ECO:0000256" key="2">
    <source>
        <dbReference type="HAMAP-Rule" id="MF_01940"/>
    </source>
</evidence>
<dbReference type="Gene3D" id="3.90.1140.10">
    <property type="entry name" value="Cyclic phosphodiesterase"/>
    <property type="match status" value="1"/>
</dbReference>
<evidence type="ECO:0000313" key="4">
    <source>
        <dbReference type="Proteomes" id="UP000193200"/>
    </source>
</evidence>
<name>A0A1Y5R9E6_9PROT</name>
<dbReference type="Proteomes" id="UP000193200">
    <property type="component" value="Unassembled WGS sequence"/>
</dbReference>
<evidence type="ECO:0000256" key="1">
    <source>
        <dbReference type="ARBA" id="ARBA00022801"/>
    </source>
</evidence>
<dbReference type="InParanoid" id="A0A1Y5R9E6"/>
<comment type="catalytic activity">
    <reaction evidence="2">
        <text>a 3'-end 2',3'-cyclophospho-ribonucleotide-RNA + H2O = a 3'-end 2'-phospho-ribonucleotide-RNA + H(+)</text>
        <dbReference type="Rhea" id="RHEA:11828"/>
        <dbReference type="Rhea" id="RHEA-COMP:10464"/>
        <dbReference type="Rhea" id="RHEA-COMP:17353"/>
        <dbReference type="ChEBI" id="CHEBI:15377"/>
        <dbReference type="ChEBI" id="CHEBI:15378"/>
        <dbReference type="ChEBI" id="CHEBI:83064"/>
        <dbReference type="ChEBI" id="CHEBI:173113"/>
        <dbReference type="EC" id="3.1.4.58"/>
    </reaction>
</comment>
<keyword evidence="1 2" id="KW-0378">Hydrolase</keyword>
<feature type="short sequence motif" description="HXTX 1" evidence="2">
    <location>
        <begin position="37"/>
        <end position="40"/>
    </location>
</feature>
<dbReference type="InterPro" id="IPR009097">
    <property type="entry name" value="Cyclic_Pdiesterase"/>
</dbReference>
<dbReference type="RefSeq" id="WP_085881507.1">
    <property type="nucleotide sequence ID" value="NZ_FWFR01000001.1"/>
</dbReference>
<feature type="active site" description="Proton donor" evidence="2">
    <location>
        <position position="37"/>
    </location>
</feature>
<dbReference type="GO" id="GO:0016874">
    <property type="term" value="F:ligase activity"/>
    <property type="evidence" value="ECO:0007669"/>
    <property type="project" value="UniProtKB-KW"/>
</dbReference>
<feature type="active site" description="Proton acceptor" evidence="2">
    <location>
        <position position="121"/>
    </location>
</feature>
<feature type="short sequence motif" description="HXTX 2" evidence="2">
    <location>
        <begin position="121"/>
        <end position="124"/>
    </location>
</feature>
<reference evidence="3 4" key="1">
    <citation type="submission" date="2017-03" db="EMBL/GenBank/DDBJ databases">
        <authorList>
            <person name="Afonso C.L."/>
            <person name="Miller P.J."/>
            <person name="Scott M.A."/>
            <person name="Spackman E."/>
            <person name="Goraichik I."/>
            <person name="Dimitrov K.M."/>
            <person name="Suarez D.L."/>
            <person name="Swayne D.E."/>
        </authorList>
    </citation>
    <scope>NUCLEOTIDE SEQUENCE [LARGE SCALE GENOMIC DNA]</scope>
    <source>
        <strain evidence="3 4">CECT 7691</strain>
    </source>
</reference>
<organism evidence="3 4">
    <name type="scientific">Oceanibacterium hippocampi</name>
    <dbReference type="NCBI Taxonomy" id="745714"/>
    <lineage>
        <taxon>Bacteria</taxon>
        <taxon>Pseudomonadati</taxon>
        <taxon>Pseudomonadota</taxon>
        <taxon>Alphaproteobacteria</taxon>
        <taxon>Sneathiellales</taxon>
        <taxon>Sneathiellaceae</taxon>
        <taxon>Oceanibacterium</taxon>
    </lineage>
</organism>
<keyword evidence="4" id="KW-1185">Reference proteome</keyword>
<dbReference type="EC" id="3.1.4.58" evidence="2"/>
<dbReference type="EMBL" id="FWFR01000001">
    <property type="protein sequence ID" value="SLN12221.1"/>
    <property type="molecule type" value="Genomic_DNA"/>
</dbReference>
<keyword evidence="3" id="KW-0436">Ligase</keyword>
<dbReference type="GO" id="GO:0008664">
    <property type="term" value="F:RNA 2',3'-cyclic 3'-phosphodiesterase activity"/>
    <property type="evidence" value="ECO:0007669"/>
    <property type="project" value="UniProtKB-EC"/>
</dbReference>